<dbReference type="Gene3D" id="3.40.50.150">
    <property type="entry name" value="Vaccinia Virus protein VP39"/>
    <property type="match status" value="1"/>
</dbReference>
<dbReference type="HOGENOM" id="CLU_1017870_0_0_2"/>
<dbReference type="InterPro" id="IPR041698">
    <property type="entry name" value="Methyltransf_25"/>
</dbReference>
<organism evidence="3 4">
    <name type="scientific">Candidatus Nitrososphaera evergladensis SR1</name>
    <dbReference type="NCBI Taxonomy" id="1459636"/>
    <lineage>
        <taxon>Archaea</taxon>
        <taxon>Nitrososphaerota</taxon>
        <taxon>Nitrososphaeria</taxon>
        <taxon>Nitrososphaerales</taxon>
        <taxon>Nitrososphaeraceae</taxon>
        <taxon>Nitrososphaera</taxon>
    </lineage>
</organism>
<evidence type="ECO:0000256" key="1">
    <source>
        <dbReference type="ARBA" id="ARBA00022679"/>
    </source>
</evidence>
<dbReference type="AlphaFoldDB" id="A0A075MSS5"/>
<dbReference type="EMBL" id="CP007174">
    <property type="protein sequence ID" value="AIF84198.1"/>
    <property type="molecule type" value="Genomic_DNA"/>
</dbReference>
<gene>
    <name evidence="3" type="ORF">NTE_02144</name>
</gene>
<dbReference type="GeneID" id="41597869"/>
<dbReference type="RefSeq" id="WP_148700814.1">
    <property type="nucleotide sequence ID" value="NZ_CP007174.1"/>
</dbReference>
<dbReference type="Proteomes" id="UP000028194">
    <property type="component" value="Chromosome"/>
</dbReference>
<keyword evidence="3" id="KW-0489">Methyltransferase</keyword>
<sequence length="277" mass="31852">MKNSETRGYWEERLAKNFDLSGVGFSSLGKNYNRWMYRVRRHVLLKTLGKLDYDYHRHLGRTTKILDIGVGTGFYIDFWKKLYQGKAAAVDGVDITAVAVERMKKKYPDSQFYVADIGESNVLEMFGKKTYNIISAFDVLFHITNDEKYKRAIQNIYSLLEPAGIFVLSENFVHSNLSRAEFQVNRSKEHIERLLEDTGFQIIERTPMFVLMNAPVNSDSKMRKRCWRVLTRLVSQGESMGFAVGAATYPIECLLLSVTDKGPSTELIICKKAQEQK</sequence>
<name>A0A075MSS5_9ARCH</name>
<keyword evidence="4" id="KW-1185">Reference proteome</keyword>
<evidence type="ECO:0000259" key="2">
    <source>
        <dbReference type="Pfam" id="PF13649"/>
    </source>
</evidence>
<feature type="domain" description="Methyltransferase" evidence="2">
    <location>
        <begin position="65"/>
        <end position="164"/>
    </location>
</feature>
<accession>A0A075MSS5</accession>
<dbReference type="PANTHER" id="PTHR43861">
    <property type="entry name" value="TRANS-ACONITATE 2-METHYLTRANSFERASE-RELATED"/>
    <property type="match status" value="1"/>
</dbReference>
<dbReference type="STRING" id="1459636.NTE_02144"/>
<evidence type="ECO:0000313" key="3">
    <source>
        <dbReference type="EMBL" id="AIF84198.1"/>
    </source>
</evidence>
<dbReference type="Pfam" id="PF13649">
    <property type="entry name" value="Methyltransf_25"/>
    <property type="match status" value="1"/>
</dbReference>
<dbReference type="GO" id="GO:0008168">
    <property type="term" value="F:methyltransferase activity"/>
    <property type="evidence" value="ECO:0007669"/>
    <property type="project" value="UniProtKB-KW"/>
</dbReference>
<proteinExistence type="predicted"/>
<dbReference type="SUPFAM" id="SSF53335">
    <property type="entry name" value="S-adenosyl-L-methionine-dependent methyltransferases"/>
    <property type="match status" value="1"/>
</dbReference>
<dbReference type="InterPro" id="IPR029063">
    <property type="entry name" value="SAM-dependent_MTases_sf"/>
</dbReference>
<dbReference type="CDD" id="cd02440">
    <property type="entry name" value="AdoMet_MTases"/>
    <property type="match status" value="1"/>
</dbReference>
<evidence type="ECO:0000313" key="4">
    <source>
        <dbReference type="Proteomes" id="UP000028194"/>
    </source>
</evidence>
<dbReference type="OrthoDB" id="1018at2157"/>
<reference evidence="3 4" key="1">
    <citation type="journal article" date="2014" name="PLoS ONE">
        <title>Genome Sequence of Candidatus Nitrososphaera evergladensis from Group I.1b Enriched from Everglades Soil Reveals Novel Genomic Features of the Ammonia-Oxidizing Archaea.</title>
        <authorList>
            <person name="Zhalnina K.V."/>
            <person name="Dias R."/>
            <person name="Leonard M.T."/>
            <person name="Dorr de Quadros P."/>
            <person name="Camargo F.A."/>
            <person name="Drew J.C."/>
            <person name="Farmerie W.G."/>
            <person name="Daroub S.H."/>
            <person name="Triplett E.W."/>
        </authorList>
    </citation>
    <scope>NUCLEOTIDE SEQUENCE [LARGE SCALE GENOMIC DNA]</scope>
    <source>
        <strain evidence="3 4">SR1</strain>
    </source>
</reference>
<protein>
    <submittedName>
        <fullName evidence="3">Methyltransferase domain</fullName>
    </submittedName>
</protein>
<dbReference type="PANTHER" id="PTHR43861:SF6">
    <property type="entry name" value="METHYLTRANSFERASE TYPE 11"/>
    <property type="match status" value="1"/>
</dbReference>
<keyword evidence="1 3" id="KW-0808">Transferase</keyword>
<dbReference type="KEGG" id="nev:NTE_02144"/>
<dbReference type="GO" id="GO:0032259">
    <property type="term" value="P:methylation"/>
    <property type="evidence" value="ECO:0007669"/>
    <property type="project" value="UniProtKB-KW"/>
</dbReference>